<evidence type="ECO:0000256" key="2">
    <source>
        <dbReference type="ARBA" id="ARBA00022536"/>
    </source>
</evidence>
<comment type="subcellular location">
    <subcellularLocation>
        <location evidence="1">Membrane</location>
        <topology evidence="1">Single-pass membrane protein</topology>
    </subcellularLocation>
</comment>
<dbReference type="PROSITE" id="PS50268">
    <property type="entry name" value="CADHERIN_2"/>
    <property type="match status" value="2"/>
</dbReference>
<dbReference type="GO" id="GO:0007424">
    <property type="term" value="P:open tracheal system development"/>
    <property type="evidence" value="ECO:0007669"/>
    <property type="project" value="UniProtKB-ARBA"/>
</dbReference>
<keyword evidence="10" id="KW-1015">Disulfide bond</keyword>
<evidence type="ECO:0000256" key="13">
    <source>
        <dbReference type="SAM" id="MobiDB-lite"/>
    </source>
</evidence>
<keyword evidence="2" id="KW-0245">EGF-like domain</keyword>
<dbReference type="GO" id="GO:0008104">
    <property type="term" value="P:intracellular protein localization"/>
    <property type="evidence" value="ECO:0007669"/>
    <property type="project" value="UniProtKB-ARBA"/>
</dbReference>
<comment type="caution">
    <text evidence="15">The sequence shown here is derived from an EMBL/GenBank/DDBJ whole genome shotgun (WGS) entry which is preliminary data.</text>
</comment>
<feature type="compositionally biased region" description="Low complexity" evidence="13">
    <location>
        <begin position="527"/>
        <end position="537"/>
    </location>
</feature>
<keyword evidence="8" id="KW-1133">Transmembrane helix</keyword>
<dbReference type="InterPro" id="IPR020894">
    <property type="entry name" value="Cadherin_CS"/>
</dbReference>
<name>A0AAV2PRE4_MEGNR</name>
<sequence>MDPGKIIQIITNSTLLATRLLQGPRPLEFSAPRYCIQVIEDARPSTAVTDVTAHHTEGLTVRYSITGGNRDGVFTIDNRTGLISLAGPLDHELNKKHELVVTAEAGVDEAHSIVEVTVVDVNDNPPAFINSDTEISVQEEEDRGLPKLLRKIEAEDPDEVDAGGLVYRLTGAAGDPTGLVYKYFMVNATTGELYLLKALDRDPPIGRAVWRLRVQVRDGSKENQDGSENTEIEELLTSDELPLMDYLVAAAPDPLPVEEKKHHRRTGATGRVSRNANHDYIAATPTVNNGIANHRKYKKRLKFSTRKEEINSKNNFVNNNEVIHPRVSNLQTNTAYEGYIKYVNVNNRYFPANTDTSATYKWIIDKTPHYIYRYNSSDHHLYKFYKKKNYNSKNSNKKTNKIQDWIAGDLNPKHPIGSNSNIRGEIYKPSNVISAAQGYWNGEHMFTATSRGERNSKPKGDNKTKSNLINLTQLREKHNKLDNKGRLAVNKTYTIGPISSSPTNNKLLSTRITHRKQRGKREATRENNNSDNDYQDNYSSMHDMDYHTMHIDEGGCRDYGF</sequence>
<dbReference type="SMART" id="SM00112">
    <property type="entry name" value="CA"/>
    <property type="match status" value="2"/>
</dbReference>
<evidence type="ECO:0000256" key="10">
    <source>
        <dbReference type="ARBA" id="ARBA00023157"/>
    </source>
</evidence>
<proteinExistence type="predicted"/>
<dbReference type="InterPro" id="IPR050174">
    <property type="entry name" value="Protocadherin/Cadherin-CA"/>
</dbReference>
<dbReference type="InterPro" id="IPR015919">
    <property type="entry name" value="Cadherin-like_sf"/>
</dbReference>
<dbReference type="InterPro" id="IPR002126">
    <property type="entry name" value="Cadherin-like_dom"/>
</dbReference>
<evidence type="ECO:0000313" key="15">
    <source>
        <dbReference type="EMBL" id="CAL4063527.1"/>
    </source>
</evidence>
<dbReference type="EMBL" id="CAXKWB010001165">
    <property type="protein sequence ID" value="CAL4063527.1"/>
    <property type="molecule type" value="Genomic_DNA"/>
</dbReference>
<dbReference type="GO" id="GO:0005509">
    <property type="term" value="F:calcium ion binding"/>
    <property type="evidence" value="ECO:0007669"/>
    <property type="project" value="UniProtKB-UniRule"/>
</dbReference>
<dbReference type="PANTHER" id="PTHR24028:SF328">
    <property type="entry name" value="CADHERIN-3"/>
    <property type="match status" value="1"/>
</dbReference>
<dbReference type="AlphaFoldDB" id="A0AAV2PRE4"/>
<dbReference type="GO" id="GO:0030855">
    <property type="term" value="P:epithelial cell differentiation"/>
    <property type="evidence" value="ECO:0007669"/>
    <property type="project" value="UniProtKB-ARBA"/>
</dbReference>
<dbReference type="SUPFAM" id="SSF49313">
    <property type="entry name" value="Cadherin-like"/>
    <property type="match status" value="2"/>
</dbReference>
<evidence type="ECO:0000256" key="8">
    <source>
        <dbReference type="ARBA" id="ARBA00022989"/>
    </source>
</evidence>
<reference evidence="15 16" key="1">
    <citation type="submission" date="2024-05" db="EMBL/GenBank/DDBJ databases">
        <authorList>
            <person name="Wallberg A."/>
        </authorList>
    </citation>
    <scope>NUCLEOTIDE SEQUENCE [LARGE SCALE GENOMIC DNA]</scope>
</reference>
<dbReference type="CDD" id="cd11304">
    <property type="entry name" value="Cadherin_repeat"/>
    <property type="match status" value="2"/>
</dbReference>
<dbReference type="FunFam" id="2.60.40.60:FF:000032">
    <property type="entry name" value="FAT atypical cadherin 1"/>
    <property type="match status" value="1"/>
</dbReference>
<dbReference type="Proteomes" id="UP001497623">
    <property type="component" value="Unassembled WGS sequence"/>
</dbReference>
<evidence type="ECO:0000256" key="4">
    <source>
        <dbReference type="ARBA" id="ARBA00022729"/>
    </source>
</evidence>
<evidence type="ECO:0000256" key="1">
    <source>
        <dbReference type="ARBA" id="ARBA00004167"/>
    </source>
</evidence>
<evidence type="ECO:0000256" key="5">
    <source>
        <dbReference type="ARBA" id="ARBA00022737"/>
    </source>
</evidence>
<evidence type="ECO:0000256" key="12">
    <source>
        <dbReference type="PROSITE-ProRule" id="PRU00043"/>
    </source>
</evidence>
<keyword evidence="4" id="KW-0732">Signal</keyword>
<feature type="non-terminal residue" evidence="15">
    <location>
        <position position="561"/>
    </location>
</feature>
<feature type="domain" description="Cadherin" evidence="14">
    <location>
        <begin position="129"/>
        <end position="244"/>
    </location>
</feature>
<dbReference type="PANTHER" id="PTHR24028">
    <property type="entry name" value="CADHERIN-87A"/>
    <property type="match status" value="1"/>
</dbReference>
<feature type="domain" description="Cadherin" evidence="14">
    <location>
        <begin position="30"/>
        <end position="128"/>
    </location>
</feature>
<evidence type="ECO:0000259" key="14">
    <source>
        <dbReference type="PROSITE" id="PS50268"/>
    </source>
</evidence>
<dbReference type="Gene3D" id="2.60.40.60">
    <property type="entry name" value="Cadherins"/>
    <property type="match status" value="2"/>
</dbReference>
<keyword evidence="9" id="KW-0472">Membrane</keyword>
<dbReference type="PROSITE" id="PS00232">
    <property type="entry name" value="CADHERIN_1"/>
    <property type="match status" value="1"/>
</dbReference>
<keyword evidence="5" id="KW-0677">Repeat</keyword>
<keyword evidence="7" id="KW-0130">Cell adhesion</keyword>
<dbReference type="GO" id="GO:0007156">
    <property type="term" value="P:homophilic cell adhesion via plasma membrane adhesion molecules"/>
    <property type="evidence" value="ECO:0007669"/>
    <property type="project" value="InterPro"/>
</dbReference>
<dbReference type="PRINTS" id="PR00205">
    <property type="entry name" value="CADHERIN"/>
</dbReference>
<protein>
    <recommendedName>
        <fullName evidence="14">Cadherin domain-containing protein</fullName>
    </recommendedName>
</protein>
<evidence type="ECO:0000313" key="16">
    <source>
        <dbReference type="Proteomes" id="UP001497623"/>
    </source>
</evidence>
<keyword evidence="3" id="KW-0812">Transmembrane</keyword>
<keyword evidence="6 12" id="KW-0106">Calcium</keyword>
<evidence type="ECO:0000256" key="11">
    <source>
        <dbReference type="ARBA" id="ARBA00023180"/>
    </source>
</evidence>
<evidence type="ECO:0000256" key="7">
    <source>
        <dbReference type="ARBA" id="ARBA00022889"/>
    </source>
</evidence>
<dbReference type="Pfam" id="PF00028">
    <property type="entry name" value="Cadherin"/>
    <property type="match status" value="1"/>
</dbReference>
<keyword evidence="16" id="KW-1185">Reference proteome</keyword>
<organism evidence="15 16">
    <name type="scientific">Meganyctiphanes norvegica</name>
    <name type="common">Northern krill</name>
    <name type="synonym">Thysanopoda norvegica</name>
    <dbReference type="NCBI Taxonomy" id="48144"/>
    <lineage>
        <taxon>Eukaryota</taxon>
        <taxon>Metazoa</taxon>
        <taxon>Ecdysozoa</taxon>
        <taxon>Arthropoda</taxon>
        <taxon>Crustacea</taxon>
        <taxon>Multicrustacea</taxon>
        <taxon>Malacostraca</taxon>
        <taxon>Eumalacostraca</taxon>
        <taxon>Eucarida</taxon>
        <taxon>Euphausiacea</taxon>
        <taxon>Euphausiidae</taxon>
        <taxon>Meganyctiphanes</taxon>
    </lineage>
</organism>
<evidence type="ECO:0000256" key="9">
    <source>
        <dbReference type="ARBA" id="ARBA00023136"/>
    </source>
</evidence>
<feature type="compositionally biased region" description="Polar residues" evidence="13">
    <location>
        <begin position="498"/>
        <end position="511"/>
    </location>
</feature>
<dbReference type="GO" id="GO:0005886">
    <property type="term" value="C:plasma membrane"/>
    <property type="evidence" value="ECO:0007669"/>
    <property type="project" value="InterPro"/>
</dbReference>
<accession>A0AAV2PRE4</accession>
<keyword evidence="11" id="KW-0325">Glycoprotein</keyword>
<evidence type="ECO:0000256" key="3">
    <source>
        <dbReference type="ARBA" id="ARBA00022692"/>
    </source>
</evidence>
<gene>
    <name evidence="15" type="ORF">MNOR_LOCUS3427</name>
</gene>
<evidence type="ECO:0000256" key="6">
    <source>
        <dbReference type="ARBA" id="ARBA00022837"/>
    </source>
</evidence>
<feature type="region of interest" description="Disordered" evidence="13">
    <location>
        <begin position="498"/>
        <end position="537"/>
    </location>
</feature>